<dbReference type="Gene3D" id="3.40.50.720">
    <property type="entry name" value="NAD(P)-binding Rossmann-like Domain"/>
    <property type="match status" value="1"/>
</dbReference>
<comment type="subunit">
    <text evidence="2 12">Homodimer.</text>
</comment>
<reference evidence="15 16" key="1">
    <citation type="submission" date="2019-03" db="EMBL/GenBank/DDBJ databases">
        <title>Genomic Encyclopedia of Type Strains, Phase IV (KMG-IV): sequencing the most valuable type-strain genomes for metagenomic binning, comparative biology and taxonomic classification.</title>
        <authorList>
            <person name="Goeker M."/>
        </authorList>
    </citation>
    <scope>NUCLEOTIDE SEQUENCE [LARGE SCALE GENOMIC DNA]</scope>
    <source>
        <strain evidence="15 16">DSM 24455</strain>
    </source>
</reference>
<evidence type="ECO:0000256" key="2">
    <source>
        <dbReference type="ARBA" id="ARBA00011738"/>
    </source>
</evidence>
<evidence type="ECO:0000313" key="16">
    <source>
        <dbReference type="Proteomes" id="UP000295325"/>
    </source>
</evidence>
<evidence type="ECO:0000256" key="10">
    <source>
        <dbReference type="ARBA" id="ARBA00023167"/>
    </source>
</evidence>
<evidence type="ECO:0000256" key="7">
    <source>
        <dbReference type="ARBA" id="ARBA00022857"/>
    </source>
</evidence>
<comment type="catalytic activity">
    <reaction evidence="12">
        <text>(6R)-5,10-methenyltetrahydrofolate + H2O = (6R)-10-formyltetrahydrofolate + H(+)</text>
        <dbReference type="Rhea" id="RHEA:23700"/>
        <dbReference type="ChEBI" id="CHEBI:15377"/>
        <dbReference type="ChEBI" id="CHEBI:15378"/>
        <dbReference type="ChEBI" id="CHEBI:57455"/>
        <dbReference type="ChEBI" id="CHEBI:195366"/>
        <dbReference type="EC" id="3.5.4.9"/>
    </reaction>
</comment>
<comment type="pathway">
    <text evidence="1 12">One-carbon metabolism; tetrahydrofolate interconversion.</text>
</comment>
<comment type="function">
    <text evidence="12">Catalyzes the oxidation of 5,10-methylenetetrahydrofolate to 5,10-methenyltetrahydrofolate and then the hydrolysis of 5,10-methenyltetrahydrofolate to 10-formyltetrahydrofolate.</text>
</comment>
<dbReference type="PRINTS" id="PR00085">
    <property type="entry name" value="THFDHDRGNASE"/>
</dbReference>
<evidence type="ECO:0000256" key="5">
    <source>
        <dbReference type="ARBA" id="ARBA00022755"/>
    </source>
</evidence>
<keyword evidence="10 12" id="KW-0486">Methionine biosynthesis</keyword>
<keyword evidence="7 12" id="KW-0521">NADP</keyword>
<dbReference type="PANTHER" id="PTHR48099">
    <property type="entry name" value="C-1-TETRAHYDROFOLATE SYNTHASE, CYTOPLASMIC-RELATED"/>
    <property type="match status" value="1"/>
</dbReference>
<comment type="catalytic activity">
    <reaction evidence="12">
        <text>(6R)-5,10-methylene-5,6,7,8-tetrahydrofolate + NADP(+) = (6R)-5,10-methenyltetrahydrofolate + NADPH</text>
        <dbReference type="Rhea" id="RHEA:22812"/>
        <dbReference type="ChEBI" id="CHEBI:15636"/>
        <dbReference type="ChEBI" id="CHEBI:57455"/>
        <dbReference type="ChEBI" id="CHEBI:57783"/>
        <dbReference type="ChEBI" id="CHEBI:58349"/>
        <dbReference type="EC" id="1.5.1.5"/>
    </reaction>
</comment>
<sequence>MKGKILDGREVSKRIKESLKERIEKMKEERGITPGLAVIITGGNPSAISYVRSLEKVCRQTCVNSFVYELPAETSEEDLIKLINELNIRDDVNGILVQLPLPKHINPEEVAKAIKPSKDVDGFNPINAGKLFRGEKCLVPCTPKGVMRLISEYGIELKGKKAAVVGRSNIVGKPVSQLLLNKDATVVICHSKTKELDEELISCDIIVSAAGKPGFIKSNMVKEGAVVIDVGTTMVEGKLMGDVDFEEVIEKASFITPVPGGVGAMTTAMLIENVLEAMETYD</sequence>
<proteinExistence type="inferred from homology"/>
<keyword evidence="5 12" id="KW-0658">Purine biosynthesis</keyword>
<dbReference type="RefSeq" id="WP_133627572.1">
    <property type="nucleotide sequence ID" value="NZ_SOAZ01000005.1"/>
</dbReference>
<feature type="binding site" evidence="12">
    <location>
        <position position="232"/>
    </location>
    <ligand>
        <name>NADP(+)</name>
        <dbReference type="ChEBI" id="CHEBI:58349"/>
    </ligand>
</feature>
<dbReference type="InterPro" id="IPR000672">
    <property type="entry name" value="THF_DH/CycHdrlase"/>
</dbReference>
<dbReference type="EC" id="1.5.1.5" evidence="12"/>
<dbReference type="Pfam" id="PF00763">
    <property type="entry name" value="THF_DHG_CYH"/>
    <property type="match status" value="1"/>
</dbReference>
<dbReference type="InterPro" id="IPR036291">
    <property type="entry name" value="NAD(P)-bd_dom_sf"/>
</dbReference>
<keyword evidence="11 12" id="KW-0511">Multifunctional enzyme</keyword>
<evidence type="ECO:0000256" key="8">
    <source>
        <dbReference type="ARBA" id="ARBA00023002"/>
    </source>
</evidence>
<evidence type="ECO:0000256" key="4">
    <source>
        <dbReference type="ARBA" id="ARBA00022605"/>
    </source>
</evidence>
<dbReference type="AlphaFoldDB" id="A0A4R7KRD8"/>
<keyword evidence="3 12" id="KW-0554">One-carbon metabolism</keyword>
<dbReference type="FunFam" id="3.40.50.10860:FF:000005">
    <property type="entry name" value="C-1-tetrahydrofolate synthase, cytoplasmic, putative"/>
    <property type="match status" value="1"/>
</dbReference>
<feature type="domain" description="Tetrahydrofolate dehydrogenase/cyclohydrolase catalytic" evidence="13">
    <location>
        <begin position="6"/>
        <end position="121"/>
    </location>
</feature>
<dbReference type="GO" id="GO:0004477">
    <property type="term" value="F:methenyltetrahydrofolate cyclohydrolase activity"/>
    <property type="evidence" value="ECO:0007669"/>
    <property type="project" value="UniProtKB-UniRule"/>
</dbReference>
<dbReference type="Gene3D" id="3.40.50.10860">
    <property type="entry name" value="Leucine Dehydrogenase, chain A, domain 1"/>
    <property type="match status" value="1"/>
</dbReference>
<accession>A0A4R7KRD8</accession>
<dbReference type="SUPFAM" id="SSF51735">
    <property type="entry name" value="NAD(P)-binding Rossmann-fold domains"/>
    <property type="match status" value="1"/>
</dbReference>
<dbReference type="UniPathway" id="UPA00193"/>
<dbReference type="SUPFAM" id="SSF53223">
    <property type="entry name" value="Aminoacid dehydrogenase-like, N-terminal domain"/>
    <property type="match status" value="1"/>
</dbReference>
<dbReference type="EMBL" id="SOAZ01000005">
    <property type="protein sequence ID" value="TDT61941.1"/>
    <property type="molecule type" value="Genomic_DNA"/>
</dbReference>
<dbReference type="GO" id="GO:0005829">
    <property type="term" value="C:cytosol"/>
    <property type="evidence" value="ECO:0007669"/>
    <property type="project" value="TreeGrafter"/>
</dbReference>
<dbReference type="Pfam" id="PF02882">
    <property type="entry name" value="THF_DHG_CYH_C"/>
    <property type="match status" value="1"/>
</dbReference>
<dbReference type="GO" id="GO:0035999">
    <property type="term" value="P:tetrahydrofolate interconversion"/>
    <property type="evidence" value="ECO:0007669"/>
    <property type="project" value="UniProtKB-UniRule"/>
</dbReference>
<dbReference type="GO" id="GO:0009086">
    <property type="term" value="P:methionine biosynthetic process"/>
    <property type="evidence" value="ECO:0007669"/>
    <property type="project" value="UniProtKB-KW"/>
</dbReference>
<comment type="caution">
    <text evidence="12">Lacks conserved residue(s) required for the propagation of feature annotation.</text>
</comment>
<dbReference type="Proteomes" id="UP000295325">
    <property type="component" value="Unassembled WGS sequence"/>
</dbReference>
<keyword evidence="6 12" id="KW-0378">Hydrolase</keyword>
<name>A0A4R7KRD8_9CLOT</name>
<evidence type="ECO:0000256" key="6">
    <source>
        <dbReference type="ARBA" id="ARBA00022801"/>
    </source>
</evidence>
<dbReference type="OrthoDB" id="9803580at2"/>
<evidence type="ECO:0000256" key="9">
    <source>
        <dbReference type="ARBA" id="ARBA00023102"/>
    </source>
</evidence>
<comment type="caution">
    <text evidence="15">The sequence shown here is derived from an EMBL/GenBank/DDBJ whole genome shotgun (WGS) entry which is preliminary data.</text>
</comment>
<gene>
    <name evidence="12" type="primary">folD</name>
    <name evidence="15" type="ORF">EDD71_105121</name>
</gene>
<dbReference type="GO" id="GO:0006164">
    <property type="term" value="P:purine nucleotide biosynthetic process"/>
    <property type="evidence" value="ECO:0007669"/>
    <property type="project" value="UniProtKB-KW"/>
</dbReference>
<evidence type="ECO:0000259" key="14">
    <source>
        <dbReference type="Pfam" id="PF02882"/>
    </source>
</evidence>
<evidence type="ECO:0000256" key="1">
    <source>
        <dbReference type="ARBA" id="ARBA00004777"/>
    </source>
</evidence>
<dbReference type="EC" id="3.5.4.9" evidence="12"/>
<dbReference type="InterPro" id="IPR046346">
    <property type="entry name" value="Aminoacid_DH-like_N_sf"/>
</dbReference>
<dbReference type="GO" id="GO:0004488">
    <property type="term" value="F:methylenetetrahydrofolate dehydrogenase (NADP+) activity"/>
    <property type="evidence" value="ECO:0007669"/>
    <property type="project" value="UniProtKB-UniRule"/>
</dbReference>
<dbReference type="HAMAP" id="MF_01576">
    <property type="entry name" value="THF_DHG_CYH"/>
    <property type="match status" value="1"/>
</dbReference>
<dbReference type="CDD" id="cd01080">
    <property type="entry name" value="NAD_bind_m-THF_DH_Cyclohyd"/>
    <property type="match status" value="1"/>
</dbReference>
<evidence type="ECO:0000256" key="11">
    <source>
        <dbReference type="ARBA" id="ARBA00023268"/>
    </source>
</evidence>
<dbReference type="InterPro" id="IPR020631">
    <property type="entry name" value="THF_DH/CycHdrlase_NAD-bd_dom"/>
</dbReference>
<keyword evidence="9 12" id="KW-0368">Histidine biosynthesis</keyword>
<dbReference type="FunFam" id="3.40.50.720:FF:000094">
    <property type="entry name" value="Bifunctional protein FolD"/>
    <property type="match status" value="1"/>
</dbReference>
<comment type="similarity">
    <text evidence="12">Belongs to the tetrahydrofolate dehydrogenase/cyclohydrolase family.</text>
</comment>
<feature type="binding site" evidence="12">
    <location>
        <begin position="166"/>
        <end position="168"/>
    </location>
    <ligand>
        <name>NADP(+)</name>
        <dbReference type="ChEBI" id="CHEBI:58349"/>
    </ligand>
</feature>
<evidence type="ECO:0000256" key="12">
    <source>
        <dbReference type="HAMAP-Rule" id="MF_01576"/>
    </source>
</evidence>
<evidence type="ECO:0000313" key="15">
    <source>
        <dbReference type="EMBL" id="TDT61941.1"/>
    </source>
</evidence>
<dbReference type="PANTHER" id="PTHR48099:SF5">
    <property type="entry name" value="C-1-TETRAHYDROFOLATE SYNTHASE, CYTOPLASMIC"/>
    <property type="match status" value="1"/>
</dbReference>
<keyword evidence="16" id="KW-1185">Reference proteome</keyword>
<keyword evidence="8 12" id="KW-0560">Oxidoreductase</keyword>
<organism evidence="15 16">
    <name type="scientific">Fonticella tunisiensis</name>
    <dbReference type="NCBI Taxonomy" id="1096341"/>
    <lineage>
        <taxon>Bacteria</taxon>
        <taxon>Bacillati</taxon>
        <taxon>Bacillota</taxon>
        <taxon>Clostridia</taxon>
        <taxon>Eubacteriales</taxon>
        <taxon>Clostridiaceae</taxon>
        <taxon>Fonticella</taxon>
    </lineage>
</organism>
<feature type="domain" description="Tetrahydrofolate dehydrogenase/cyclohydrolase NAD(P)-binding" evidence="14">
    <location>
        <begin position="140"/>
        <end position="280"/>
    </location>
</feature>
<evidence type="ECO:0000256" key="3">
    <source>
        <dbReference type="ARBA" id="ARBA00022563"/>
    </source>
</evidence>
<evidence type="ECO:0000259" key="13">
    <source>
        <dbReference type="Pfam" id="PF00763"/>
    </source>
</evidence>
<dbReference type="GO" id="GO:0000105">
    <property type="term" value="P:L-histidine biosynthetic process"/>
    <property type="evidence" value="ECO:0007669"/>
    <property type="project" value="UniProtKB-KW"/>
</dbReference>
<keyword evidence="4 12" id="KW-0028">Amino-acid biosynthesis</keyword>
<dbReference type="InterPro" id="IPR020630">
    <property type="entry name" value="THF_DH/CycHdrlase_cat_dom"/>
</dbReference>
<protein>
    <recommendedName>
        <fullName evidence="12">Bifunctional protein FolD</fullName>
    </recommendedName>
    <domain>
        <recommendedName>
            <fullName evidence="12">Methylenetetrahydrofolate dehydrogenase</fullName>
            <ecNumber evidence="12">1.5.1.5</ecNumber>
        </recommendedName>
    </domain>
    <domain>
        <recommendedName>
            <fullName evidence="12">Methenyltetrahydrofolate cyclohydrolase</fullName>
            <ecNumber evidence="12">3.5.4.9</ecNumber>
        </recommendedName>
    </domain>
</protein>